<name>A0AA35JV22_9SAUR</name>
<evidence type="ECO:0000313" key="2">
    <source>
        <dbReference type="EMBL" id="CAI5765814.1"/>
    </source>
</evidence>
<accession>A0AA35JV22</accession>
<protein>
    <submittedName>
        <fullName evidence="2">Uncharacterized protein</fullName>
    </submittedName>
</protein>
<feature type="region of interest" description="Disordered" evidence="1">
    <location>
        <begin position="1"/>
        <end position="100"/>
    </location>
</feature>
<proteinExistence type="predicted"/>
<organism evidence="2 3">
    <name type="scientific">Podarcis lilfordi</name>
    <name type="common">Lilford's wall lizard</name>
    <dbReference type="NCBI Taxonomy" id="74358"/>
    <lineage>
        <taxon>Eukaryota</taxon>
        <taxon>Metazoa</taxon>
        <taxon>Chordata</taxon>
        <taxon>Craniata</taxon>
        <taxon>Vertebrata</taxon>
        <taxon>Euteleostomi</taxon>
        <taxon>Lepidosauria</taxon>
        <taxon>Squamata</taxon>
        <taxon>Bifurcata</taxon>
        <taxon>Unidentata</taxon>
        <taxon>Episquamata</taxon>
        <taxon>Laterata</taxon>
        <taxon>Lacertibaenia</taxon>
        <taxon>Lacertidae</taxon>
        <taxon>Podarcis</taxon>
    </lineage>
</organism>
<feature type="compositionally biased region" description="Low complexity" evidence="1">
    <location>
        <begin position="74"/>
        <end position="88"/>
    </location>
</feature>
<evidence type="ECO:0000313" key="3">
    <source>
        <dbReference type="Proteomes" id="UP001178461"/>
    </source>
</evidence>
<dbReference type="AlphaFoldDB" id="A0AA35JV22"/>
<feature type="compositionally biased region" description="Polar residues" evidence="1">
    <location>
        <begin position="25"/>
        <end position="35"/>
    </location>
</feature>
<evidence type="ECO:0000256" key="1">
    <source>
        <dbReference type="SAM" id="MobiDB-lite"/>
    </source>
</evidence>
<dbReference type="EMBL" id="OX395127">
    <property type="protein sequence ID" value="CAI5765814.1"/>
    <property type="molecule type" value="Genomic_DNA"/>
</dbReference>
<gene>
    <name evidence="2" type="ORF">PODLI_1B017560</name>
</gene>
<reference evidence="2" key="1">
    <citation type="submission" date="2022-12" db="EMBL/GenBank/DDBJ databases">
        <authorList>
            <person name="Alioto T."/>
            <person name="Alioto T."/>
            <person name="Gomez Garrido J."/>
        </authorList>
    </citation>
    <scope>NUCLEOTIDE SEQUENCE</scope>
</reference>
<dbReference type="Proteomes" id="UP001178461">
    <property type="component" value="Chromosome 2"/>
</dbReference>
<sequence length="100" mass="10261">MPLHKPNPSLPPSSSSASDSGLLSATDSPCSLSTVTSSAPNTTSSQSSPFFPSDHSLLSHYKYPGPEPSFLGDSPAGSSHHSSASNQSLTGPYCCHSLQL</sequence>
<feature type="compositionally biased region" description="Low complexity" evidence="1">
    <location>
        <begin position="1"/>
        <end position="24"/>
    </location>
</feature>
<feature type="compositionally biased region" description="Low complexity" evidence="1">
    <location>
        <begin position="36"/>
        <end position="53"/>
    </location>
</feature>
<keyword evidence="3" id="KW-1185">Reference proteome</keyword>